<evidence type="ECO:0000313" key="2">
    <source>
        <dbReference type="Proteomes" id="UP000093173"/>
    </source>
</evidence>
<sequence>MEHSNEEIKGRLCLWYFAVEQCCKLLDLYAREPVVAPGSYNEGEIKLVRDSSIELAIIYFCQIVNNGNSDSECVASNSREFRQQYWRPWVNFAIDDSEVSYFDETVELIKRARDQMLGHADGRAFEVEHVGPMTVAKQYRQSWKDIDIEFWTNATKSLRSSFGDYVRTIS</sequence>
<name>A0A1B9R2R3_9VIBR</name>
<dbReference type="RefSeq" id="WP_065576332.1">
    <property type="nucleotide sequence ID" value="NZ_JBNGCH010000203.1"/>
</dbReference>
<proteinExistence type="predicted"/>
<protein>
    <recommendedName>
        <fullName evidence="3">HEPN AbiU2-like domain-containing protein</fullName>
    </recommendedName>
</protein>
<dbReference type="Proteomes" id="UP000093173">
    <property type="component" value="Unassembled WGS sequence"/>
</dbReference>
<evidence type="ECO:0008006" key="3">
    <source>
        <dbReference type="Google" id="ProtNLM"/>
    </source>
</evidence>
<organism evidence="1 2">
    <name type="scientific">Vibrio genomosp. F10</name>
    <dbReference type="NCBI Taxonomy" id="723171"/>
    <lineage>
        <taxon>Bacteria</taxon>
        <taxon>Pseudomonadati</taxon>
        <taxon>Pseudomonadota</taxon>
        <taxon>Gammaproteobacteria</taxon>
        <taxon>Vibrionales</taxon>
        <taxon>Vibrionaceae</taxon>
        <taxon>Vibrio</taxon>
    </lineage>
</organism>
<comment type="caution">
    <text evidence="1">The sequence shown here is derived from an EMBL/GenBank/DDBJ whole genome shotgun (WGS) entry which is preliminary data.</text>
</comment>
<accession>A0A1B9R2R3</accession>
<reference evidence="2" key="1">
    <citation type="submission" date="2016-06" db="EMBL/GenBank/DDBJ databases">
        <authorList>
            <person name="Hehemann J.-H."/>
            <person name="Arevalo P."/>
            <person name="Datta M.S."/>
            <person name="Polz M.F."/>
        </authorList>
    </citation>
    <scope>NUCLEOTIDE SEQUENCE [LARGE SCALE GENOMIC DNA]</scope>
    <source>
        <strain evidence="2">9CSC122</strain>
    </source>
</reference>
<dbReference type="EMBL" id="MAJZ01000203">
    <property type="protein sequence ID" value="OCH78452.1"/>
    <property type="molecule type" value="Genomic_DNA"/>
</dbReference>
<gene>
    <name evidence="1" type="ORF">A6E14_17790</name>
</gene>
<evidence type="ECO:0000313" key="1">
    <source>
        <dbReference type="EMBL" id="OCH78452.1"/>
    </source>
</evidence>
<dbReference type="AlphaFoldDB" id="A0A1B9R2R3"/>
<keyword evidence="2" id="KW-1185">Reference proteome</keyword>